<dbReference type="EMBL" id="LSMT01000094">
    <property type="protein sequence ID" value="PFX27862.1"/>
    <property type="molecule type" value="Genomic_DNA"/>
</dbReference>
<accession>A0A2B4SHA6</accession>
<name>A0A2B4SHA6_STYPI</name>
<organism evidence="1 2">
    <name type="scientific">Stylophora pistillata</name>
    <name type="common">Smooth cauliflower coral</name>
    <dbReference type="NCBI Taxonomy" id="50429"/>
    <lineage>
        <taxon>Eukaryota</taxon>
        <taxon>Metazoa</taxon>
        <taxon>Cnidaria</taxon>
        <taxon>Anthozoa</taxon>
        <taxon>Hexacorallia</taxon>
        <taxon>Scleractinia</taxon>
        <taxon>Astrocoeniina</taxon>
        <taxon>Pocilloporidae</taxon>
        <taxon>Stylophora</taxon>
    </lineage>
</organism>
<comment type="caution">
    <text evidence="1">The sequence shown here is derived from an EMBL/GenBank/DDBJ whole genome shotgun (WGS) entry which is preliminary data.</text>
</comment>
<keyword evidence="2" id="KW-1185">Reference proteome</keyword>
<evidence type="ECO:0000313" key="2">
    <source>
        <dbReference type="Proteomes" id="UP000225706"/>
    </source>
</evidence>
<evidence type="ECO:0000313" key="1">
    <source>
        <dbReference type="EMBL" id="PFX27862.1"/>
    </source>
</evidence>
<dbReference type="AlphaFoldDB" id="A0A2B4SHA6"/>
<proteinExistence type="predicted"/>
<protein>
    <submittedName>
        <fullName evidence="1">Uncharacterized protein</fullName>
    </submittedName>
</protein>
<gene>
    <name evidence="1" type="ORF">AWC38_SpisGene7411</name>
</gene>
<dbReference type="Proteomes" id="UP000225706">
    <property type="component" value="Unassembled WGS sequence"/>
</dbReference>
<reference evidence="2" key="1">
    <citation type="journal article" date="2017" name="bioRxiv">
        <title>Comparative analysis of the genomes of Stylophora pistillata and Acropora digitifera provides evidence for extensive differences between species of corals.</title>
        <authorList>
            <person name="Voolstra C.R."/>
            <person name="Li Y."/>
            <person name="Liew Y.J."/>
            <person name="Baumgarten S."/>
            <person name="Zoccola D."/>
            <person name="Flot J.-F."/>
            <person name="Tambutte S."/>
            <person name="Allemand D."/>
            <person name="Aranda M."/>
        </authorList>
    </citation>
    <scope>NUCLEOTIDE SEQUENCE [LARGE SCALE GENOMIC DNA]</scope>
</reference>
<sequence>MTEVCRGKDMAERNLLAADLWKLLSNEECCAYKDKAKSAKEIDVKCLEENERKKIIRTARLEMMGQLKILDSLGCHSVIILVDSADGKMHGMVSDEGLQFLSANDDIQLKFRQHLDSLKAIEENIRHSEEGVIIPVFSNEAEQAFWLFYTFMSPKSLSEISDNEIKGLRLDRITEDLSSNNLTKYKLLTNHPDSVCGLSVVKSKIASTEKHNPCMPQVFYDSLIRVLQHLFL</sequence>